<evidence type="ECO:0000313" key="1">
    <source>
        <dbReference type="EMBL" id="MBA0642342.1"/>
    </source>
</evidence>
<dbReference type="Proteomes" id="UP000593573">
    <property type="component" value="Unassembled WGS sequence"/>
</dbReference>
<organism evidence="1 2">
    <name type="scientific">Gossypium klotzschianum</name>
    <dbReference type="NCBI Taxonomy" id="34286"/>
    <lineage>
        <taxon>Eukaryota</taxon>
        <taxon>Viridiplantae</taxon>
        <taxon>Streptophyta</taxon>
        <taxon>Embryophyta</taxon>
        <taxon>Tracheophyta</taxon>
        <taxon>Spermatophyta</taxon>
        <taxon>Magnoliopsida</taxon>
        <taxon>eudicotyledons</taxon>
        <taxon>Gunneridae</taxon>
        <taxon>Pentapetalae</taxon>
        <taxon>rosids</taxon>
        <taxon>malvids</taxon>
        <taxon>Malvales</taxon>
        <taxon>Malvaceae</taxon>
        <taxon>Malvoideae</taxon>
        <taxon>Gossypium</taxon>
    </lineage>
</organism>
<name>A0A7J8TVX7_9ROSI</name>
<proteinExistence type="predicted"/>
<keyword evidence="2" id="KW-1185">Reference proteome</keyword>
<reference evidence="1 2" key="1">
    <citation type="journal article" date="2019" name="Genome Biol. Evol.">
        <title>Insights into the evolution of the New World diploid cottons (Gossypium, subgenus Houzingenia) based on genome sequencing.</title>
        <authorList>
            <person name="Grover C.E."/>
            <person name="Arick M.A. 2nd"/>
            <person name="Thrash A."/>
            <person name="Conover J.L."/>
            <person name="Sanders W.S."/>
            <person name="Peterson D.G."/>
            <person name="Frelichowski J.E."/>
            <person name="Scheffler J.A."/>
            <person name="Scheffler B.E."/>
            <person name="Wendel J.F."/>
        </authorList>
    </citation>
    <scope>NUCLEOTIDE SEQUENCE [LARGE SCALE GENOMIC DNA]</scope>
    <source>
        <strain evidence="1">57</strain>
        <tissue evidence="1">Leaf</tissue>
    </source>
</reference>
<dbReference type="EMBL" id="JABFAB010000002">
    <property type="protein sequence ID" value="MBA0642342.1"/>
    <property type="molecule type" value="Genomic_DNA"/>
</dbReference>
<protein>
    <submittedName>
        <fullName evidence="1">Uncharacterized protein</fullName>
    </submittedName>
</protein>
<dbReference type="AlphaFoldDB" id="A0A7J8TVX7"/>
<evidence type="ECO:0000313" key="2">
    <source>
        <dbReference type="Proteomes" id="UP000593573"/>
    </source>
</evidence>
<accession>A0A7J8TVX7</accession>
<sequence>MKVVSCVQGGFCLSLASMVESVGGL</sequence>
<comment type="caution">
    <text evidence="1">The sequence shown here is derived from an EMBL/GenBank/DDBJ whole genome shotgun (WGS) entry which is preliminary data.</text>
</comment>
<gene>
    <name evidence="1" type="ORF">Goklo_026742</name>
</gene>